<dbReference type="Gene3D" id="1.10.220.30">
    <property type="match status" value="2"/>
</dbReference>
<dbReference type="EMBL" id="FSRG01000007">
    <property type="protein sequence ID" value="SIO36039.1"/>
    <property type="molecule type" value="Genomic_DNA"/>
</dbReference>
<dbReference type="GO" id="GO:0003774">
    <property type="term" value="F:cytoskeletal motor activity"/>
    <property type="evidence" value="ECO:0007669"/>
    <property type="project" value="InterPro"/>
</dbReference>
<dbReference type="STRING" id="1121457.SAMN02745161_2977"/>
<keyword evidence="1" id="KW-0145">Chemotaxis</keyword>
<evidence type="ECO:0000256" key="1">
    <source>
        <dbReference type="ARBA" id="ARBA00022500"/>
    </source>
</evidence>
<dbReference type="SUPFAM" id="SSF158791">
    <property type="entry name" value="MgtE N-terminal domain-like"/>
    <property type="match status" value="1"/>
</dbReference>
<reference evidence="3" key="1">
    <citation type="submission" date="2016-11" db="EMBL/GenBank/DDBJ databases">
        <authorList>
            <person name="Varghese N."/>
            <person name="Submissions S."/>
        </authorList>
    </citation>
    <scope>NUCLEOTIDE SEQUENCE [LARGE SCALE GENOMIC DNA]</scope>
    <source>
        <strain evidence="3">DSM 17456</strain>
    </source>
</reference>
<evidence type="ECO:0000313" key="3">
    <source>
        <dbReference type="Proteomes" id="UP000184694"/>
    </source>
</evidence>
<dbReference type="PANTHER" id="PTHR30534:SF0">
    <property type="entry name" value="FLAGELLAR MOTOR SWITCH PROTEIN FLIG"/>
    <property type="match status" value="1"/>
</dbReference>
<dbReference type="Proteomes" id="UP000184694">
    <property type="component" value="Unassembled WGS sequence"/>
</dbReference>
<dbReference type="RefSeq" id="WP_074217729.1">
    <property type="nucleotide sequence ID" value="NZ_FSRG01000007.1"/>
</dbReference>
<evidence type="ECO:0000313" key="2">
    <source>
        <dbReference type="EMBL" id="SIO36039.1"/>
    </source>
</evidence>
<organism evidence="2 3">
    <name type="scientific">Halodesulfovibrio marinisediminis DSM 17456</name>
    <dbReference type="NCBI Taxonomy" id="1121457"/>
    <lineage>
        <taxon>Bacteria</taxon>
        <taxon>Pseudomonadati</taxon>
        <taxon>Thermodesulfobacteriota</taxon>
        <taxon>Desulfovibrionia</taxon>
        <taxon>Desulfovibrionales</taxon>
        <taxon>Desulfovibrionaceae</taxon>
        <taxon>Halodesulfovibrio</taxon>
    </lineage>
</organism>
<keyword evidence="3" id="KW-1185">Reference proteome</keyword>
<dbReference type="GO" id="GO:0006935">
    <property type="term" value="P:chemotaxis"/>
    <property type="evidence" value="ECO:0007669"/>
    <property type="project" value="UniProtKB-KW"/>
</dbReference>
<accession>A0A1N6IVI3</accession>
<dbReference type="GO" id="GO:0071973">
    <property type="term" value="P:bacterial-type flagellum-dependent cell motility"/>
    <property type="evidence" value="ECO:0007669"/>
    <property type="project" value="InterPro"/>
</dbReference>
<dbReference type="AlphaFoldDB" id="A0A1N6IVI3"/>
<name>A0A1N6IVI3_9BACT</name>
<dbReference type="InterPro" id="IPR028976">
    <property type="entry name" value="CheC-like_sf"/>
</dbReference>
<gene>
    <name evidence="2" type="ORF">SAMN02745161_2977</name>
</gene>
<dbReference type="OrthoDB" id="5464438at2"/>
<dbReference type="PANTHER" id="PTHR30534">
    <property type="entry name" value="FLAGELLAR MOTOR SWITCH PROTEIN FLIG"/>
    <property type="match status" value="1"/>
</dbReference>
<dbReference type="GO" id="GO:0009288">
    <property type="term" value="C:bacterial-type flagellum"/>
    <property type="evidence" value="ECO:0007669"/>
    <property type="project" value="InterPro"/>
</dbReference>
<dbReference type="InterPro" id="IPR000090">
    <property type="entry name" value="Flg_Motor_Flig"/>
</dbReference>
<protein>
    <submittedName>
        <fullName evidence="2">FliG N-terminal domain-containing protein</fullName>
    </submittedName>
</protein>
<sequence length="660" mass="73395">MSKKRVKGKVLPFHTQQEEPAAMDNSLDIKGKEFSVDAQEASVECNTRPEQASETNRVELEVTVDLDPWSDEAWQASLTGVESDLVAELFGDDKRTTPNNEVTIEEMQWLLKSPDDVSDCESTDKDSPFMFGLPPKQLADAQKTGTLTHLLEYRYRKSIQFPVLDKVLNKFAAVASKRLHKISGQSCQIKAIRSARAPFDVWLRMDHPLATSFSMFPLEGVGVFGMEREVAVGLANAIFSAGEQESLSQLLRRLAVLKKNKKNLPMFPMAGSVVRHVLHLLLLDLEWALAPFYEVESIHGKADEPALYSKHFWLDEPCIACELSISIDMNSVEGSGAESSSGTMMIMFPEKMLEEILPILTGEQSVLVPELTEFGTSALERLLHLDNDVLRAELESQHPLSAAVILSQLSEDRRMTLIEKMSKDKREGIERRVGHRAGIEQVLSEPQQFVASVLALGESHAAQVLSSFSPEAAAGFLREAGKLPSLYPEQVNALLKSRNSSIVSTGALVVDSALVRRLMIRAVAAKDMAKVVALCRNDRVHMPFALILSVPVEDVVTVLRTEPVSIHTAVVLLVLETDREYAARLLAAFTHEEQQQIVKQLIHGKRIESEFVTLLENYLIAQLSNRSEKETLSMPDQEQWAVSGAVEWLLEKYSAGESEE</sequence>
<dbReference type="Gene3D" id="3.40.1550.10">
    <property type="entry name" value="CheC-like"/>
    <property type="match status" value="1"/>
</dbReference>
<proteinExistence type="predicted"/>